<dbReference type="FunFam" id="3.80.10.10:FF:000363">
    <property type="entry name" value="Leucine-rich repeat family protein"/>
    <property type="match status" value="1"/>
</dbReference>
<dbReference type="PANTHER" id="PTHR48059">
    <property type="entry name" value="POLYGALACTURONASE INHIBITOR 1"/>
    <property type="match status" value="1"/>
</dbReference>
<keyword evidence="3" id="KW-0677">Repeat</keyword>
<dbReference type="SUPFAM" id="SSF52058">
    <property type="entry name" value="L domain-like"/>
    <property type="match status" value="1"/>
</dbReference>
<keyword evidence="2" id="KW-0433">Leucine-rich repeat</keyword>
<evidence type="ECO:0000256" key="2">
    <source>
        <dbReference type="ARBA" id="ARBA00022614"/>
    </source>
</evidence>
<feature type="signal peptide" evidence="5">
    <location>
        <begin position="1"/>
        <end position="28"/>
    </location>
</feature>
<comment type="caution">
    <text evidence="7">The sequence shown here is derived from an EMBL/GenBank/DDBJ whole genome shotgun (WGS) entry which is preliminary data.</text>
</comment>
<dbReference type="AlphaFoldDB" id="A0AAN7K7P3"/>
<dbReference type="InterPro" id="IPR013210">
    <property type="entry name" value="LRR_N_plant-typ"/>
</dbReference>
<dbReference type="EMBL" id="JAXIOK010000011">
    <property type="protein sequence ID" value="KAK4759621.1"/>
    <property type="molecule type" value="Genomic_DNA"/>
</dbReference>
<evidence type="ECO:0000256" key="1">
    <source>
        <dbReference type="ARBA" id="ARBA00004196"/>
    </source>
</evidence>
<dbReference type="Pfam" id="PF00560">
    <property type="entry name" value="LRR_1"/>
    <property type="match status" value="3"/>
</dbReference>
<name>A0AAN7K7P3_9MYRT</name>
<dbReference type="PANTHER" id="PTHR48059:SF4">
    <property type="entry name" value="POLYGALACTURONASE INHIBITOR 1-RELATED"/>
    <property type="match status" value="1"/>
</dbReference>
<dbReference type="InterPro" id="IPR051848">
    <property type="entry name" value="PGIP"/>
</dbReference>
<dbReference type="PRINTS" id="PR00019">
    <property type="entry name" value="LEURICHRPT"/>
</dbReference>
<protein>
    <recommendedName>
        <fullName evidence="6">Leucine-rich repeat-containing N-terminal plant-type domain-containing protein</fullName>
    </recommendedName>
</protein>
<dbReference type="Pfam" id="PF08263">
    <property type="entry name" value="LRRNT_2"/>
    <property type="match status" value="1"/>
</dbReference>
<dbReference type="InterPro" id="IPR001611">
    <property type="entry name" value="Leu-rich_rpt"/>
</dbReference>
<dbReference type="InterPro" id="IPR032675">
    <property type="entry name" value="LRR_dom_sf"/>
</dbReference>
<evidence type="ECO:0000256" key="4">
    <source>
        <dbReference type="ARBA" id="ARBA00038043"/>
    </source>
</evidence>
<evidence type="ECO:0000313" key="8">
    <source>
        <dbReference type="Proteomes" id="UP001345219"/>
    </source>
</evidence>
<evidence type="ECO:0000256" key="5">
    <source>
        <dbReference type="SAM" id="SignalP"/>
    </source>
</evidence>
<evidence type="ECO:0000259" key="6">
    <source>
        <dbReference type="Pfam" id="PF08263"/>
    </source>
</evidence>
<organism evidence="7 8">
    <name type="scientific">Trapa incisa</name>
    <dbReference type="NCBI Taxonomy" id="236973"/>
    <lineage>
        <taxon>Eukaryota</taxon>
        <taxon>Viridiplantae</taxon>
        <taxon>Streptophyta</taxon>
        <taxon>Embryophyta</taxon>
        <taxon>Tracheophyta</taxon>
        <taxon>Spermatophyta</taxon>
        <taxon>Magnoliopsida</taxon>
        <taxon>eudicotyledons</taxon>
        <taxon>Gunneridae</taxon>
        <taxon>Pentapetalae</taxon>
        <taxon>rosids</taxon>
        <taxon>malvids</taxon>
        <taxon>Myrtales</taxon>
        <taxon>Lythraceae</taxon>
        <taxon>Trapa</taxon>
    </lineage>
</organism>
<keyword evidence="8" id="KW-1185">Reference proteome</keyword>
<proteinExistence type="inferred from homology"/>
<comment type="subcellular location">
    <subcellularLocation>
        <location evidence="1">Cell envelope</location>
    </subcellularLocation>
</comment>
<comment type="similarity">
    <text evidence="4">Belongs to the polygalacturonase-inhibiting protein family.</text>
</comment>
<dbReference type="Gene3D" id="3.80.10.10">
    <property type="entry name" value="Ribonuclease Inhibitor"/>
    <property type="match status" value="1"/>
</dbReference>
<dbReference type="Proteomes" id="UP001345219">
    <property type="component" value="Chromosome 17"/>
</dbReference>
<feature type="chain" id="PRO_5042946572" description="Leucine-rich repeat-containing N-terminal plant-type domain-containing protein" evidence="5">
    <location>
        <begin position="29"/>
        <end position="217"/>
    </location>
</feature>
<feature type="domain" description="Leucine-rich repeat-containing N-terminal plant-type" evidence="6">
    <location>
        <begin position="34"/>
        <end position="70"/>
    </location>
</feature>
<accession>A0AAN7K7P3</accession>
<sequence length="217" mass="23778">MMSIQPYGGLRHHLLLLFLGLIIPASLSKEIKCHPDDLKALLRIKAAFGNPYTLASWTGTNCCSWYCVECKSTNHRINQLTIFDTELSGQIPDAVGDLPYLEMIDLNNLSNVTGPIPAVLGKLKRLNFLRLNYLNLTGSIPPSLGQLKQLTLLDVNNNQLTGRIPRELTGLSKLYVLDLSSNQLCGKIPVGGKLQAMPPSSYSNNKCLCGAPLQSCK</sequence>
<reference evidence="7 8" key="1">
    <citation type="journal article" date="2023" name="Hortic Res">
        <title>Pangenome of water caltrop reveals structural variations and asymmetric subgenome divergence after allopolyploidization.</title>
        <authorList>
            <person name="Zhang X."/>
            <person name="Chen Y."/>
            <person name="Wang L."/>
            <person name="Yuan Y."/>
            <person name="Fang M."/>
            <person name="Shi L."/>
            <person name="Lu R."/>
            <person name="Comes H.P."/>
            <person name="Ma Y."/>
            <person name="Chen Y."/>
            <person name="Huang G."/>
            <person name="Zhou Y."/>
            <person name="Zheng Z."/>
            <person name="Qiu Y."/>
        </authorList>
    </citation>
    <scope>NUCLEOTIDE SEQUENCE [LARGE SCALE GENOMIC DNA]</scope>
    <source>
        <tissue evidence="7">Roots</tissue>
    </source>
</reference>
<evidence type="ECO:0000256" key="3">
    <source>
        <dbReference type="ARBA" id="ARBA00022737"/>
    </source>
</evidence>
<evidence type="ECO:0000313" key="7">
    <source>
        <dbReference type="EMBL" id="KAK4759621.1"/>
    </source>
</evidence>
<keyword evidence="5" id="KW-0732">Signal</keyword>
<gene>
    <name evidence="7" type="ORF">SAY87_022752</name>
</gene>